<evidence type="ECO:0000313" key="3">
    <source>
        <dbReference type="Proteomes" id="UP000325081"/>
    </source>
</evidence>
<name>A0A5A7R3T6_STRAF</name>
<keyword evidence="3" id="KW-1185">Reference proteome</keyword>
<protein>
    <submittedName>
        <fullName evidence="2">Protein SlyX homolog</fullName>
    </submittedName>
</protein>
<accession>A0A5A7R3T6</accession>
<feature type="region of interest" description="Disordered" evidence="1">
    <location>
        <begin position="65"/>
        <end position="93"/>
    </location>
</feature>
<sequence length="108" mass="12000">MDVGYESGKVRAQLRLPLNSSIWQLQTLSNEQGHIQLYLQQTHLVDPSNLYSQTTKKYRSYVPIDKHDNRTKSPLTPGLINPTGAGLLSGTGTVAGSRLVKPRLLNEQ</sequence>
<dbReference type="EMBL" id="BKCP01010070">
    <property type="protein sequence ID" value="GER52022.1"/>
    <property type="molecule type" value="Genomic_DNA"/>
</dbReference>
<comment type="caution">
    <text evidence="2">The sequence shown here is derived from an EMBL/GenBank/DDBJ whole genome shotgun (WGS) entry which is preliminary data.</text>
</comment>
<evidence type="ECO:0000313" key="2">
    <source>
        <dbReference type="EMBL" id="GER52022.1"/>
    </source>
</evidence>
<dbReference type="AlphaFoldDB" id="A0A5A7R3T6"/>
<proteinExistence type="predicted"/>
<reference evidence="3" key="1">
    <citation type="journal article" date="2019" name="Curr. Biol.">
        <title>Genome Sequence of Striga asiatica Provides Insight into the Evolution of Plant Parasitism.</title>
        <authorList>
            <person name="Yoshida S."/>
            <person name="Kim S."/>
            <person name="Wafula E.K."/>
            <person name="Tanskanen J."/>
            <person name="Kim Y.M."/>
            <person name="Honaas L."/>
            <person name="Yang Z."/>
            <person name="Spallek T."/>
            <person name="Conn C.E."/>
            <person name="Ichihashi Y."/>
            <person name="Cheong K."/>
            <person name="Cui S."/>
            <person name="Der J.P."/>
            <person name="Gundlach H."/>
            <person name="Jiao Y."/>
            <person name="Hori C."/>
            <person name="Ishida J.K."/>
            <person name="Kasahara H."/>
            <person name="Kiba T."/>
            <person name="Kim M.S."/>
            <person name="Koo N."/>
            <person name="Laohavisit A."/>
            <person name="Lee Y.H."/>
            <person name="Lumba S."/>
            <person name="McCourt P."/>
            <person name="Mortimer J.C."/>
            <person name="Mutuku J.M."/>
            <person name="Nomura T."/>
            <person name="Sasaki-Sekimoto Y."/>
            <person name="Seto Y."/>
            <person name="Wang Y."/>
            <person name="Wakatake T."/>
            <person name="Sakakibara H."/>
            <person name="Demura T."/>
            <person name="Yamaguchi S."/>
            <person name="Yoneyama K."/>
            <person name="Manabe R.I."/>
            <person name="Nelson D.C."/>
            <person name="Schulman A.H."/>
            <person name="Timko M.P."/>
            <person name="dePamphilis C.W."/>
            <person name="Choi D."/>
            <person name="Shirasu K."/>
        </authorList>
    </citation>
    <scope>NUCLEOTIDE SEQUENCE [LARGE SCALE GENOMIC DNA]</scope>
    <source>
        <strain evidence="3">cv. UVA1</strain>
    </source>
</reference>
<dbReference type="Proteomes" id="UP000325081">
    <property type="component" value="Unassembled WGS sequence"/>
</dbReference>
<gene>
    <name evidence="2" type="ORF">STAS_29451</name>
</gene>
<organism evidence="2 3">
    <name type="scientific">Striga asiatica</name>
    <name type="common">Asiatic witchweed</name>
    <name type="synonym">Buchnera asiatica</name>
    <dbReference type="NCBI Taxonomy" id="4170"/>
    <lineage>
        <taxon>Eukaryota</taxon>
        <taxon>Viridiplantae</taxon>
        <taxon>Streptophyta</taxon>
        <taxon>Embryophyta</taxon>
        <taxon>Tracheophyta</taxon>
        <taxon>Spermatophyta</taxon>
        <taxon>Magnoliopsida</taxon>
        <taxon>eudicotyledons</taxon>
        <taxon>Gunneridae</taxon>
        <taxon>Pentapetalae</taxon>
        <taxon>asterids</taxon>
        <taxon>lamiids</taxon>
        <taxon>Lamiales</taxon>
        <taxon>Orobanchaceae</taxon>
        <taxon>Buchnereae</taxon>
        <taxon>Striga</taxon>
    </lineage>
</organism>
<evidence type="ECO:0000256" key="1">
    <source>
        <dbReference type="SAM" id="MobiDB-lite"/>
    </source>
</evidence>